<gene>
    <name evidence="3" type="ORF">ACFWOQ_00290</name>
</gene>
<evidence type="ECO:0000256" key="1">
    <source>
        <dbReference type="SAM" id="MobiDB-lite"/>
    </source>
</evidence>
<feature type="domain" description="Trypsin-co-occurring" evidence="2">
    <location>
        <begin position="7"/>
        <end position="87"/>
    </location>
</feature>
<evidence type="ECO:0000313" key="3">
    <source>
        <dbReference type="EMBL" id="MFD4820999.1"/>
    </source>
</evidence>
<accession>A0ABW6ERS3</accession>
<evidence type="ECO:0000259" key="2">
    <source>
        <dbReference type="Pfam" id="PF19631"/>
    </source>
</evidence>
<reference evidence="3 4" key="1">
    <citation type="submission" date="2024-09" db="EMBL/GenBank/DDBJ databases">
        <title>The Natural Products Discovery Center: Release of the First 8490 Sequenced Strains for Exploring Actinobacteria Biosynthetic Diversity.</title>
        <authorList>
            <person name="Kalkreuter E."/>
            <person name="Kautsar S.A."/>
            <person name="Yang D."/>
            <person name="Bader C.D."/>
            <person name="Teijaro C.N."/>
            <person name="Fluegel L."/>
            <person name="Davis C.M."/>
            <person name="Simpson J.R."/>
            <person name="Lauterbach L."/>
            <person name="Steele A.D."/>
            <person name="Gui C."/>
            <person name="Meng S."/>
            <person name="Li G."/>
            <person name="Viehrig K."/>
            <person name="Ye F."/>
            <person name="Su P."/>
            <person name="Kiefer A.F."/>
            <person name="Nichols A."/>
            <person name="Cepeda A.J."/>
            <person name="Yan W."/>
            <person name="Fan B."/>
            <person name="Jiang Y."/>
            <person name="Adhikari A."/>
            <person name="Zheng C.-J."/>
            <person name="Schuster L."/>
            <person name="Cowan T.M."/>
            <person name="Smanski M.J."/>
            <person name="Chevrette M.G."/>
            <person name="De Carvalho L.P.S."/>
            <person name="Shen B."/>
        </authorList>
    </citation>
    <scope>NUCLEOTIDE SEQUENCE [LARGE SCALE GENOMIC DNA]</scope>
    <source>
        <strain evidence="3 4">NPDC058428</strain>
    </source>
</reference>
<dbReference type="EMBL" id="JBHXKZ010000001">
    <property type="protein sequence ID" value="MFD4820999.1"/>
    <property type="molecule type" value="Genomic_DNA"/>
</dbReference>
<keyword evidence="4" id="KW-1185">Reference proteome</keyword>
<dbReference type="InterPro" id="IPR045608">
    <property type="entry name" value="Trypco2"/>
</dbReference>
<name>A0ABW6ERS3_9ACTN</name>
<sequence>MGGDNGITLREALRELRQELYAAQDGGWQEQFRFEVEQAELTLEVEFRRDGAGKVQVEVGGWGAKAGLEAGGTRGDTLRQTLTLRLQVLDEALGGDRAKIRRNAGGFEALDAEAQSGAADILAEEIPDREPPEGDDAGFRPWER</sequence>
<proteinExistence type="predicted"/>
<feature type="compositionally biased region" description="Basic and acidic residues" evidence="1">
    <location>
        <begin position="126"/>
        <end position="144"/>
    </location>
</feature>
<evidence type="ECO:0000313" key="4">
    <source>
        <dbReference type="Proteomes" id="UP001598352"/>
    </source>
</evidence>
<dbReference type="RefSeq" id="WP_382769598.1">
    <property type="nucleotide sequence ID" value="NZ_JBHXKZ010000001.1"/>
</dbReference>
<comment type="caution">
    <text evidence="3">The sequence shown here is derived from an EMBL/GenBank/DDBJ whole genome shotgun (WGS) entry which is preliminary data.</text>
</comment>
<organism evidence="3 4">
    <name type="scientific">Streptomyces rubiginosohelvolus</name>
    <dbReference type="NCBI Taxonomy" id="67362"/>
    <lineage>
        <taxon>Bacteria</taxon>
        <taxon>Bacillati</taxon>
        <taxon>Actinomycetota</taxon>
        <taxon>Actinomycetes</taxon>
        <taxon>Kitasatosporales</taxon>
        <taxon>Streptomycetaceae</taxon>
        <taxon>Streptomyces</taxon>
    </lineage>
</organism>
<protein>
    <submittedName>
        <fullName evidence="3">Trypco2 family protein</fullName>
    </submittedName>
</protein>
<dbReference type="Pfam" id="PF19631">
    <property type="entry name" value="Trypco2"/>
    <property type="match status" value="1"/>
</dbReference>
<dbReference type="Proteomes" id="UP001598352">
    <property type="component" value="Unassembled WGS sequence"/>
</dbReference>
<feature type="region of interest" description="Disordered" evidence="1">
    <location>
        <begin position="118"/>
        <end position="144"/>
    </location>
</feature>